<protein>
    <submittedName>
        <fullName evidence="1">Uncharacterized protein</fullName>
    </submittedName>
</protein>
<accession>A0ABS3ZHX1</accession>
<evidence type="ECO:0000313" key="1">
    <source>
        <dbReference type="EMBL" id="MBP0056901.1"/>
    </source>
</evidence>
<dbReference type="RefSeq" id="WP_209293355.1">
    <property type="nucleotide sequence ID" value="NZ_JAFIQO010000111.1"/>
</dbReference>
<evidence type="ECO:0000313" key="2">
    <source>
        <dbReference type="Proteomes" id="UP001315001"/>
    </source>
</evidence>
<name>A0ABS3ZHX1_9FIRM</name>
<proteinExistence type="predicted"/>
<keyword evidence="2" id="KW-1185">Reference proteome</keyword>
<comment type="caution">
    <text evidence="1">The sequence shown here is derived from an EMBL/GenBank/DDBJ whole genome shotgun (WGS) entry which is preliminary data.</text>
</comment>
<organism evidence="1 2">
    <name type="scientific">Anaerobutyricum soehngenii</name>
    <dbReference type="NCBI Taxonomy" id="105843"/>
    <lineage>
        <taxon>Bacteria</taxon>
        <taxon>Bacillati</taxon>
        <taxon>Bacillota</taxon>
        <taxon>Clostridia</taxon>
        <taxon>Lachnospirales</taxon>
        <taxon>Lachnospiraceae</taxon>
        <taxon>Anaerobutyricum</taxon>
    </lineage>
</organism>
<reference evidence="1 2" key="1">
    <citation type="submission" date="2021-02" db="EMBL/GenBank/DDBJ databases">
        <title>Lactate utilizing bacteria of the human gut.</title>
        <authorList>
            <person name="Sheridan P.O."/>
        </authorList>
    </citation>
    <scope>NUCLEOTIDE SEQUENCE [LARGE SCALE GENOMIC DNA]</scope>
    <source>
        <strain evidence="1 2">HTF-83D</strain>
    </source>
</reference>
<gene>
    <name evidence="1" type="ORF">JYQ75_05730</name>
</gene>
<dbReference type="Proteomes" id="UP001315001">
    <property type="component" value="Unassembled WGS sequence"/>
</dbReference>
<dbReference type="EMBL" id="JAFIQO010000111">
    <property type="protein sequence ID" value="MBP0056901.1"/>
    <property type="molecule type" value="Genomic_DNA"/>
</dbReference>
<sequence>MDDILQVAKNYSREKHIELLPTSRGNILDSLEFLFDEVWEEEGVEYPYEIITYLLDCYYVLPERPDLASLFCWQAINHSYYNELLGDLTRRCSDTAGVKKICEDILLQQSKYLPILETFITKLPIKIFHYVASYMLKGYVMKENNVDRRYRASSYDTMIRYIPVMKDIIEKSYGKALCNISNPLIIDSRVLMNIENPVKSRQIIHSFALKLRELLLCHETVITLYRDVIRERFQFTDQDRIYFILFGILYASRCNNFHGNVAARMNSINADRETFKMYTDIFLVEYIILAIHMNCRGQLSDQVLERMKSNSEIML</sequence>